<dbReference type="NCBIfam" id="TIGR01996">
    <property type="entry name" value="PTS-II-BC-sucr"/>
    <property type="match status" value="1"/>
</dbReference>
<dbReference type="GO" id="GO:0005886">
    <property type="term" value="C:plasma membrane"/>
    <property type="evidence" value="ECO:0007669"/>
    <property type="project" value="UniProtKB-SubCell"/>
</dbReference>
<gene>
    <name evidence="16" type="ORF">D0U04_05860</name>
    <name evidence="15" type="ORF">DJ93_3289</name>
</gene>
<dbReference type="InterPro" id="IPR010973">
    <property type="entry name" value="PTS_IIBC_sucr"/>
</dbReference>
<keyword evidence="3" id="KW-1003">Cell membrane</keyword>
<dbReference type="RefSeq" id="WP_042982046.1">
    <property type="nucleotide sequence ID" value="NZ_JMQC01000008.1"/>
</dbReference>
<feature type="domain" description="PTS EIIB type-1" evidence="13">
    <location>
        <begin position="4"/>
        <end position="87"/>
    </location>
</feature>
<feature type="transmembrane region" description="Helical" evidence="12">
    <location>
        <begin position="176"/>
        <end position="195"/>
    </location>
</feature>
<name>A0A090YLF8_9BACI</name>
<dbReference type="GO" id="GO:0008982">
    <property type="term" value="F:protein-N(PI)-phosphohistidine-sugar phosphotransferase activity"/>
    <property type="evidence" value="ECO:0007669"/>
    <property type="project" value="InterPro"/>
</dbReference>
<dbReference type="EMBL" id="QVOD01000004">
    <property type="protein sequence ID" value="RFT67978.1"/>
    <property type="molecule type" value="Genomic_DNA"/>
</dbReference>
<evidence type="ECO:0000256" key="7">
    <source>
        <dbReference type="ARBA" id="ARBA00022692"/>
    </source>
</evidence>
<dbReference type="InterPro" id="IPR036878">
    <property type="entry name" value="Glu_permease_IIB"/>
</dbReference>
<dbReference type="InterPro" id="IPR003352">
    <property type="entry name" value="PTS_EIIC"/>
</dbReference>
<comment type="caution">
    <text evidence="15">The sequence shown here is derived from an EMBL/GenBank/DDBJ whole genome shotgun (WGS) entry which is preliminary data.</text>
</comment>
<dbReference type="InterPro" id="IPR013013">
    <property type="entry name" value="PTS_EIIC_1"/>
</dbReference>
<evidence type="ECO:0000256" key="4">
    <source>
        <dbReference type="ARBA" id="ARBA00022597"/>
    </source>
</evidence>
<evidence type="ECO:0000313" key="15">
    <source>
        <dbReference type="EMBL" id="KFM98767.1"/>
    </source>
</evidence>
<feature type="transmembrane region" description="Helical" evidence="12">
    <location>
        <begin position="215"/>
        <end position="234"/>
    </location>
</feature>
<evidence type="ECO:0000256" key="8">
    <source>
        <dbReference type="ARBA" id="ARBA00022777"/>
    </source>
</evidence>
<feature type="transmembrane region" description="Helical" evidence="12">
    <location>
        <begin position="433"/>
        <end position="454"/>
    </location>
</feature>
<dbReference type="PROSITE" id="PS01035">
    <property type="entry name" value="PTS_EIIB_TYPE_1_CYS"/>
    <property type="match status" value="1"/>
</dbReference>
<evidence type="ECO:0000313" key="17">
    <source>
        <dbReference type="Proteomes" id="UP000029389"/>
    </source>
</evidence>
<feature type="transmembrane region" description="Helical" evidence="12">
    <location>
        <begin position="363"/>
        <end position="383"/>
    </location>
</feature>
<sequence>MNMKQIATQVLQNIGGKENIVRATHCATRLRLVLKDETKINVAEIENIDGVKGAFATTEQYQIIFGTGLVNKVYDELSNLIGTAELNSTASNDIPTKKMNPIARLAKTLSNIFVPIIPAIVASGLLMGLLGMLKAFKLVPGDHSLIQLLDMFSSAAFIILPILIGVSAAKEFGGNIFLGAVIGGILTHPSLTNPWTLANAKPTVLHFLGMDISMIGYQGTVLPILLCVYVMSIIEKELRKRVPNSLDLLVTPFLTIIITGFLSLIIIGPIGYKIGDGITYLLNTIYQFAGPVAGLIFGGLYSTIVLTGLHHSFHAIEAGLLANKDIGVNFLLPIWSMANVAQGGATLAVYFKTKNKKTKEIAIPAAASAFLGITEPAIFGVNLKLGKPFIAAAIGGAIGGAYVVWMQVAANAYGLTGIPMLTIVAPLGMMNMIHYIIGFTIAVITAFVATFILYKESK</sequence>
<dbReference type="Pfam" id="PF02378">
    <property type="entry name" value="PTS_EIIC"/>
    <property type="match status" value="1"/>
</dbReference>
<feature type="active site" description="Phosphocysteine intermediate; for EIIB activity" evidence="11">
    <location>
        <position position="26"/>
    </location>
</feature>
<evidence type="ECO:0000313" key="16">
    <source>
        <dbReference type="EMBL" id="RFT67978.1"/>
    </source>
</evidence>
<evidence type="ECO:0000256" key="9">
    <source>
        <dbReference type="ARBA" id="ARBA00022989"/>
    </source>
</evidence>
<evidence type="ECO:0000256" key="6">
    <source>
        <dbReference type="ARBA" id="ARBA00022683"/>
    </source>
</evidence>
<keyword evidence="6" id="KW-0598">Phosphotransferase system</keyword>
<dbReference type="Gene3D" id="3.30.1360.60">
    <property type="entry name" value="Glucose permease domain IIB"/>
    <property type="match status" value="1"/>
</dbReference>
<dbReference type="PROSITE" id="PS51103">
    <property type="entry name" value="PTS_EIIC_TYPE_1"/>
    <property type="match status" value="1"/>
</dbReference>
<dbReference type="NCBIfam" id="TIGR00826">
    <property type="entry name" value="EIIB_glc"/>
    <property type="match status" value="1"/>
</dbReference>
<dbReference type="PATRIC" id="fig|1405.8.peg.3372"/>
<feature type="domain" description="PTS EIIC type-1" evidence="14">
    <location>
        <begin position="107"/>
        <end position="458"/>
    </location>
</feature>
<keyword evidence="5 15" id="KW-0808">Transferase</keyword>
<dbReference type="GO" id="GO:0016301">
    <property type="term" value="F:kinase activity"/>
    <property type="evidence" value="ECO:0007669"/>
    <property type="project" value="UniProtKB-KW"/>
</dbReference>
<feature type="transmembrane region" description="Helical" evidence="12">
    <location>
        <begin position="390"/>
        <end position="413"/>
    </location>
</feature>
<protein>
    <submittedName>
        <fullName evidence="16">PTS sucrose transporter subunit IIBC</fullName>
    </submittedName>
    <submittedName>
        <fullName evidence="15">PTS system, sucrose-specific IIBC component</fullName>
        <ecNumber evidence="15">2.7.1.69</ecNumber>
    </submittedName>
</protein>
<organism evidence="15 17">
    <name type="scientific">Bacillus clarus</name>
    <dbReference type="NCBI Taxonomy" id="2338372"/>
    <lineage>
        <taxon>Bacteria</taxon>
        <taxon>Bacillati</taxon>
        <taxon>Bacillota</taxon>
        <taxon>Bacilli</taxon>
        <taxon>Bacillales</taxon>
        <taxon>Bacillaceae</taxon>
        <taxon>Bacillus</taxon>
        <taxon>Bacillus cereus group</taxon>
    </lineage>
</organism>
<evidence type="ECO:0000256" key="10">
    <source>
        <dbReference type="ARBA" id="ARBA00023136"/>
    </source>
</evidence>
<evidence type="ECO:0000256" key="1">
    <source>
        <dbReference type="ARBA" id="ARBA00004429"/>
    </source>
</evidence>
<evidence type="ECO:0000256" key="5">
    <source>
        <dbReference type="ARBA" id="ARBA00022679"/>
    </source>
</evidence>
<evidence type="ECO:0000313" key="18">
    <source>
        <dbReference type="Proteomes" id="UP000264294"/>
    </source>
</evidence>
<dbReference type="GO" id="GO:0090589">
    <property type="term" value="F:protein-phosphocysteine-trehalose phosphotransferase system transporter activity"/>
    <property type="evidence" value="ECO:0007669"/>
    <property type="project" value="TreeGrafter"/>
</dbReference>
<evidence type="ECO:0000259" key="14">
    <source>
        <dbReference type="PROSITE" id="PS51103"/>
    </source>
</evidence>
<dbReference type="GO" id="GO:0009401">
    <property type="term" value="P:phosphoenolpyruvate-dependent sugar phosphotransferase system"/>
    <property type="evidence" value="ECO:0007669"/>
    <property type="project" value="UniProtKB-KW"/>
</dbReference>
<dbReference type="Proteomes" id="UP000029389">
    <property type="component" value="Unassembled WGS sequence"/>
</dbReference>
<dbReference type="PANTHER" id="PTHR30175:SF7">
    <property type="entry name" value="NEGATIVE REGULATOR OF SACY ACTIVITY"/>
    <property type="match status" value="1"/>
</dbReference>
<feature type="transmembrane region" description="Helical" evidence="12">
    <location>
        <begin position="145"/>
        <end position="164"/>
    </location>
</feature>
<feature type="transmembrane region" description="Helical" evidence="12">
    <location>
        <begin position="246"/>
        <end position="268"/>
    </location>
</feature>
<keyword evidence="2" id="KW-0813">Transport</keyword>
<evidence type="ECO:0000259" key="13">
    <source>
        <dbReference type="PROSITE" id="PS51098"/>
    </source>
</evidence>
<keyword evidence="7 12" id="KW-0812">Transmembrane</keyword>
<dbReference type="CDD" id="cd00212">
    <property type="entry name" value="PTS_IIB_glc"/>
    <property type="match status" value="1"/>
</dbReference>
<evidence type="ECO:0000256" key="2">
    <source>
        <dbReference type="ARBA" id="ARBA00022448"/>
    </source>
</evidence>
<dbReference type="NCBIfam" id="TIGR00852">
    <property type="entry name" value="pts-Glc"/>
    <property type="match status" value="1"/>
</dbReference>
<reference evidence="16 18" key="2">
    <citation type="submission" date="2018-08" db="EMBL/GenBank/DDBJ databases">
        <title>Bacillus clarus sp. nov. strain PS00077A.</title>
        <authorList>
            <person name="Mendez Acevedo M."/>
            <person name="Carroll L."/>
            <person name="Mukherjee M."/>
            <person name="Wiedmann M."/>
            <person name="Kovac J."/>
        </authorList>
    </citation>
    <scope>NUCLEOTIDE SEQUENCE [LARGE SCALE GENOMIC DNA]</scope>
    <source>
        <strain evidence="16 18">PS00077A</strain>
    </source>
</reference>
<dbReference type="SUPFAM" id="SSF55604">
    <property type="entry name" value="Glucose permease domain IIB"/>
    <property type="match status" value="1"/>
</dbReference>
<dbReference type="InterPro" id="IPR001996">
    <property type="entry name" value="PTS_IIB_1"/>
</dbReference>
<dbReference type="FunFam" id="3.30.1360.60:FF:000001">
    <property type="entry name" value="PTS system glucose-specific IIBC component PtsG"/>
    <property type="match status" value="1"/>
</dbReference>
<dbReference type="Pfam" id="PF00367">
    <property type="entry name" value="PTS_EIIB"/>
    <property type="match status" value="1"/>
</dbReference>
<feature type="transmembrane region" description="Helical" evidence="12">
    <location>
        <begin position="112"/>
        <end position="133"/>
    </location>
</feature>
<feature type="transmembrane region" description="Helical" evidence="12">
    <location>
        <begin position="330"/>
        <end position="351"/>
    </location>
</feature>
<dbReference type="PANTHER" id="PTHR30175">
    <property type="entry name" value="PHOSPHOTRANSFERASE SYSTEM TRANSPORT PROTEIN"/>
    <property type="match status" value="1"/>
</dbReference>
<proteinExistence type="predicted"/>
<comment type="subcellular location">
    <subcellularLocation>
        <location evidence="1">Cell inner membrane</location>
        <topology evidence="1">Multi-pass membrane protein</topology>
    </subcellularLocation>
</comment>
<dbReference type="Proteomes" id="UP000264294">
    <property type="component" value="Unassembled WGS sequence"/>
</dbReference>
<evidence type="ECO:0000256" key="12">
    <source>
        <dbReference type="SAM" id="Phobius"/>
    </source>
</evidence>
<dbReference type="InterPro" id="IPR018113">
    <property type="entry name" value="PTrfase_EIIB_Cys"/>
</dbReference>
<accession>A0A090YLF8</accession>
<keyword evidence="9 12" id="KW-1133">Transmembrane helix</keyword>
<dbReference type="PROSITE" id="PS51098">
    <property type="entry name" value="PTS_EIIB_TYPE_1"/>
    <property type="match status" value="1"/>
</dbReference>
<dbReference type="InterPro" id="IPR050558">
    <property type="entry name" value="PTS_Sugar-Specific_Components"/>
</dbReference>
<dbReference type="EC" id="2.7.1.69" evidence="15"/>
<dbReference type="AlphaFoldDB" id="A0A090YLF8"/>
<keyword evidence="10 12" id="KW-0472">Membrane</keyword>
<keyword evidence="8" id="KW-0418">Kinase</keyword>
<evidence type="ECO:0000256" key="3">
    <source>
        <dbReference type="ARBA" id="ARBA00022475"/>
    </source>
</evidence>
<feature type="transmembrane region" description="Helical" evidence="12">
    <location>
        <begin position="288"/>
        <end position="309"/>
    </location>
</feature>
<dbReference type="EMBL" id="JMQC01000008">
    <property type="protein sequence ID" value="KFM98767.1"/>
    <property type="molecule type" value="Genomic_DNA"/>
</dbReference>
<evidence type="ECO:0000256" key="11">
    <source>
        <dbReference type="PROSITE-ProRule" id="PRU00421"/>
    </source>
</evidence>
<dbReference type="GO" id="GO:0015771">
    <property type="term" value="P:trehalose transport"/>
    <property type="evidence" value="ECO:0007669"/>
    <property type="project" value="TreeGrafter"/>
</dbReference>
<dbReference type="InterPro" id="IPR004719">
    <property type="entry name" value="PTS_maltose/Glc_sub_IIC"/>
</dbReference>
<keyword evidence="18" id="KW-1185">Reference proteome</keyword>
<keyword evidence="4" id="KW-0762">Sugar transport</keyword>
<reference evidence="15 17" key="1">
    <citation type="submission" date="2014-04" db="EMBL/GenBank/DDBJ databases">
        <authorList>
            <person name="Bishop-Lilly K.A."/>
            <person name="Broomall S.M."/>
            <person name="Chain P.S."/>
            <person name="Chertkov O."/>
            <person name="Coyne S.R."/>
            <person name="Daligault H.E."/>
            <person name="Davenport K.W."/>
            <person name="Erkkila T."/>
            <person name="Frey K.G."/>
            <person name="Gibbons H.S."/>
            <person name="Gu W."/>
            <person name="Jaissle J."/>
            <person name="Johnson S.L."/>
            <person name="Koroleva G.I."/>
            <person name="Ladner J.T."/>
            <person name="Lo C.-C."/>
            <person name="Minogue T.D."/>
            <person name="Munk C."/>
            <person name="Palacios G.F."/>
            <person name="Redden C.L."/>
            <person name="Rosenzweig C.N."/>
            <person name="Scholz M.B."/>
            <person name="Teshima H."/>
            <person name="Xu Y."/>
        </authorList>
    </citation>
    <scope>NUCLEOTIDE SEQUENCE [LARGE SCALE GENOMIC DNA]</scope>
    <source>
        <strain evidence="15 17">BHP</strain>
    </source>
</reference>